<protein>
    <submittedName>
        <fullName evidence="1">Uncharacterized protein</fullName>
    </submittedName>
</protein>
<organism evidence="1">
    <name type="scientific">marine sediment metagenome</name>
    <dbReference type="NCBI Taxonomy" id="412755"/>
    <lineage>
        <taxon>unclassified sequences</taxon>
        <taxon>metagenomes</taxon>
        <taxon>ecological metagenomes</taxon>
    </lineage>
</organism>
<dbReference type="EMBL" id="BARU01032178">
    <property type="protein sequence ID" value="GAH68094.1"/>
    <property type="molecule type" value="Genomic_DNA"/>
</dbReference>
<reference evidence="1" key="1">
    <citation type="journal article" date="2014" name="Front. Microbiol.">
        <title>High frequency of phylogenetically diverse reductive dehalogenase-homologous genes in deep subseafloor sedimentary metagenomes.</title>
        <authorList>
            <person name="Kawai M."/>
            <person name="Futagami T."/>
            <person name="Toyoda A."/>
            <person name="Takaki Y."/>
            <person name="Nishi S."/>
            <person name="Hori S."/>
            <person name="Arai W."/>
            <person name="Tsubouchi T."/>
            <person name="Morono Y."/>
            <person name="Uchiyama I."/>
            <person name="Ito T."/>
            <person name="Fujiyama A."/>
            <person name="Inagaki F."/>
            <person name="Takami H."/>
        </authorList>
    </citation>
    <scope>NUCLEOTIDE SEQUENCE</scope>
    <source>
        <strain evidence="1">Expedition CK06-06</strain>
    </source>
</reference>
<proteinExistence type="predicted"/>
<accession>X1IPQ4</accession>
<comment type="caution">
    <text evidence="1">The sequence shown here is derived from an EMBL/GenBank/DDBJ whole genome shotgun (WGS) entry which is preliminary data.</text>
</comment>
<sequence>SVISNYVEIYLQKLLPVFKDIESDADKYANDFFDNFMSQPACDDFIDPSSIAEEAEDIGVDHYLHLKLGKYNLTATWHATLYQVWEQQSRWFLFQEISHVYNIQFGTFCTKLSEIKEKFKFHNVDIESFSCWPQIRELSLLCNVIKHGEGKSEKELRKIKPTLFKQEDGTDYMKTFKTTLLEETLSINEMTLQSYGKALLSFWDEIPERNYSDEL</sequence>
<feature type="non-terminal residue" evidence="1">
    <location>
        <position position="1"/>
    </location>
</feature>
<dbReference type="AlphaFoldDB" id="X1IPQ4"/>
<name>X1IPQ4_9ZZZZ</name>
<gene>
    <name evidence="1" type="ORF">S03H2_50785</name>
</gene>
<evidence type="ECO:0000313" key="1">
    <source>
        <dbReference type="EMBL" id="GAH68094.1"/>
    </source>
</evidence>